<dbReference type="Proteomes" id="UP000618795">
    <property type="component" value="Unassembled WGS sequence"/>
</dbReference>
<sequence length="97" mass="10059">MSDSPVSGVGEMTVAAAFAGMKRVAPVMFKAGCPDCRGRVELAASALRLAIGASSRTTFYSFTCPECGAAVRKPAGERIVELLTGGGVRTLRLYSTV</sequence>
<reference evidence="1" key="1">
    <citation type="journal article" date="2014" name="Int. J. Syst. Evol. Microbiol.">
        <title>Complete genome sequence of Corynebacterium casei LMG S-19264T (=DSM 44701T), isolated from a smear-ripened cheese.</title>
        <authorList>
            <consortium name="US DOE Joint Genome Institute (JGI-PGF)"/>
            <person name="Walter F."/>
            <person name="Albersmeier A."/>
            <person name="Kalinowski J."/>
            <person name="Ruckert C."/>
        </authorList>
    </citation>
    <scope>NUCLEOTIDE SEQUENCE</scope>
    <source>
        <strain evidence="1">JCM 4369</strain>
    </source>
</reference>
<accession>A0A918IBJ3</accession>
<keyword evidence="2" id="KW-1185">Reference proteome</keyword>
<gene>
    <name evidence="1" type="ORF">GCM10010260_33180</name>
</gene>
<evidence type="ECO:0000313" key="1">
    <source>
        <dbReference type="EMBL" id="GGU95168.1"/>
    </source>
</evidence>
<evidence type="ECO:0000313" key="2">
    <source>
        <dbReference type="Proteomes" id="UP000618795"/>
    </source>
</evidence>
<dbReference type="AlphaFoldDB" id="A0A918IBJ3"/>
<reference evidence="1" key="2">
    <citation type="submission" date="2020-09" db="EMBL/GenBank/DDBJ databases">
        <authorList>
            <person name="Sun Q."/>
            <person name="Ohkuma M."/>
        </authorList>
    </citation>
    <scope>NUCLEOTIDE SEQUENCE</scope>
    <source>
        <strain evidence="1">JCM 4369</strain>
    </source>
</reference>
<comment type="caution">
    <text evidence="1">The sequence shown here is derived from an EMBL/GenBank/DDBJ whole genome shotgun (WGS) entry which is preliminary data.</text>
</comment>
<proteinExistence type="predicted"/>
<organism evidence="1 2">
    <name type="scientific">Streptomyces filipinensis</name>
    <dbReference type="NCBI Taxonomy" id="66887"/>
    <lineage>
        <taxon>Bacteria</taxon>
        <taxon>Bacillati</taxon>
        <taxon>Actinomycetota</taxon>
        <taxon>Actinomycetes</taxon>
        <taxon>Kitasatosporales</taxon>
        <taxon>Streptomycetaceae</taxon>
        <taxon>Streptomyces</taxon>
    </lineage>
</organism>
<protein>
    <submittedName>
        <fullName evidence="1">Uncharacterized protein</fullName>
    </submittedName>
</protein>
<dbReference type="EMBL" id="BMTD01000006">
    <property type="protein sequence ID" value="GGU95168.1"/>
    <property type="molecule type" value="Genomic_DNA"/>
</dbReference>
<name>A0A918IBJ3_9ACTN</name>